<comment type="caution">
    <text evidence="4">The sequence shown here is derived from an EMBL/GenBank/DDBJ whole genome shotgun (WGS) entry which is preliminary data.</text>
</comment>
<dbReference type="Proteomes" id="UP000578112">
    <property type="component" value="Unassembled WGS sequence"/>
</dbReference>
<keyword evidence="2" id="KW-0472">Membrane</keyword>
<evidence type="ECO:0000313" key="5">
    <source>
        <dbReference type="Proteomes" id="UP000578112"/>
    </source>
</evidence>
<keyword evidence="5" id="KW-1185">Reference proteome</keyword>
<feature type="domain" description="SHOCT" evidence="3">
    <location>
        <begin position="251"/>
        <end position="277"/>
    </location>
</feature>
<dbReference type="EMBL" id="JACHNH010000001">
    <property type="protein sequence ID" value="MBB4765751.1"/>
    <property type="molecule type" value="Genomic_DNA"/>
</dbReference>
<feature type="transmembrane region" description="Helical" evidence="2">
    <location>
        <begin position="147"/>
        <end position="171"/>
    </location>
</feature>
<keyword evidence="2" id="KW-0812">Transmembrane</keyword>
<feature type="compositionally biased region" description="Pro residues" evidence="1">
    <location>
        <begin position="209"/>
        <end position="235"/>
    </location>
</feature>
<evidence type="ECO:0000313" key="4">
    <source>
        <dbReference type="EMBL" id="MBB4765751.1"/>
    </source>
</evidence>
<dbReference type="AlphaFoldDB" id="A0A7W7I3S4"/>
<accession>A0A7W7I3S4</accession>
<keyword evidence="2" id="KW-1133">Transmembrane helix</keyword>
<proteinExistence type="predicted"/>
<evidence type="ECO:0000256" key="1">
    <source>
        <dbReference type="SAM" id="MobiDB-lite"/>
    </source>
</evidence>
<feature type="transmembrane region" description="Helical" evidence="2">
    <location>
        <begin position="92"/>
        <end position="110"/>
    </location>
</feature>
<reference evidence="4 5" key="1">
    <citation type="submission" date="2020-08" db="EMBL/GenBank/DDBJ databases">
        <title>Sequencing the genomes of 1000 actinobacteria strains.</title>
        <authorList>
            <person name="Klenk H.-P."/>
        </authorList>
    </citation>
    <scope>NUCLEOTIDE SEQUENCE [LARGE SCALE GENOMIC DNA]</scope>
    <source>
        <strain evidence="4 5">DSM 43149</strain>
    </source>
</reference>
<protein>
    <recommendedName>
        <fullName evidence="3">SHOCT domain-containing protein</fullName>
    </recommendedName>
</protein>
<organism evidence="4 5">
    <name type="scientific">Actinoplanes digitatis</name>
    <dbReference type="NCBI Taxonomy" id="1868"/>
    <lineage>
        <taxon>Bacteria</taxon>
        <taxon>Bacillati</taxon>
        <taxon>Actinomycetota</taxon>
        <taxon>Actinomycetes</taxon>
        <taxon>Micromonosporales</taxon>
        <taxon>Micromonosporaceae</taxon>
        <taxon>Actinoplanes</taxon>
    </lineage>
</organism>
<evidence type="ECO:0000259" key="3">
    <source>
        <dbReference type="Pfam" id="PF09851"/>
    </source>
</evidence>
<feature type="transmembrane region" description="Helical" evidence="2">
    <location>
        <begin position="12"/>
        <end position="33"/>
    </location>
</feature>
<sequence length="280" mass="29201">MDRARPATVTAAVALMMITALGYLITGFALFGQVGRTRAWARDEFQEFGQDEFMPSLAGSSVVIVAVMTIVAALLLLGAAVAVRSGSQAGRIVAWAVMGLLLLCGTSAITRGGTPDFGGNMAFWTSRSDGTVTRTTSLGSLPDSYPAAYRIGSGIFAGLAMVALIVAIVLLTRPSAGRWFRPQPQPRQVAWPAGYHPVTQPRQQGMFGGPPPGPFTAPPPAGPPPVVGPTGPPWSRPVDGSAPRPSDAVDAELAVLARRHQRGEITDAEYAAARARLTGA</sequence>
<evidence type="ECO:0000256" key="2">
    <source>
        <dbReference type="SAM" id="Phobius"/>
    </source>
</evidence>
<name>A0A7W7I3S4_9ACTN</name>
<dbReference type="Pfam" id="PF09851">
    <property type="entry name" value="SHOCT"/>
    <property type="match status" value="1"/>
</dbReference>
<dbReference type="InterPro" id="IPR018649">
    <property type="entry name" value="SHOCT"/>
</dbReference>
<feature type="region of interest" description="Disordered" evidence="1">
    <location>
        <begin position="206"/>
        <end position="247"/>
    </location>
</feature>
<gene>
    <name evidence="4" type="ORF">BJ971_006307</name>
</gene>
<feature type="transmembrane region" description="Helical" evidence="2">
    <location>
        <begin position="53"/>
        <end position="80"/>
    </location>
</feature>
<dbReference type="RefSeq" id="WP_184996766.1">
    <property type="nucleotide sequence ID" value="NZ_BOMK01000021.1"/>
</dbReference>